<dbReference type="InterPro" id="IPR034593">
    <property type="entry name" value="DgoD-like"/>
</dbReference>
<dbReference type="SUPFAM" id="SSF51604">
    <property type="entry name" value="Enolase C-terminal domain-like"/>
    <property type="match status" value="1"/>
</dbReference>
<dbReference type="InterPro" id="IPR036849">
    <property type="entry name" value="Enolase-like_C_sf"/>
</dbReference>
<dbReference type="Pfam" id="PF02746">
    <property type="entry name" value="MR_MLE_N"/>
    <property type="match status" value="1"/>
</dbReference>
<dbReference type="Pfam" id="PF13378">
    <property type="entry name" value="MR_MLE_C"/>
    <property type="match status" value="1"/>
</dbReference>
<dbReference type="GO" id="GO:0016855">
    <property type="term" value="F:racemase and epimerase activity, acting on amino acids and derivatives"/>
    <property type="evidence" value="ECO:0007669"/>
    <property type="project" value="UniProtKB-UniRule"/>
</dbReference>
<dbReference type="SFLD" id="SFLDS00001">
    <property type="entry name" value="Enolase"/>
    <property type="match status" value="1"/>
</dbReference>
<keyword evidence="3 6" id="KW-0460">Magnesium</keyword>
<evidence type="ECO:0000259" key="8">
    <source>
        <dbReference type="SMART" id="SM00922"/>
    </source>
</evidence>
<sequence length="327" mass="35623">MRKKIMMRHMQIETVNLPLARPMAEENGTRRAVTVIRVALEEKGFIGQGESTPVAHYGESADSVCRQLFAIREAIEQGLTIEQLQKDLSPGAARNALDCALWRLNTALKKQTLWQRLGIRPPASVICAQTLSLDSMAKMAAAASHAVAHGAQLLKIKLDREQILEKVAAIRAAAPSARLIIDAQASWSGLDLHSLSIALLPYQIATIEQPLPAGQDEDLQRFAHPIPLCADESCRHSGDVAGLRHRYDMINIKLDKCGGLTEALAMAREAHVHGLRIMVGCTLGSSMAMEAALPVAVDAEHVDLDGPIWLAADSSPYLTYNLGRIWL</sequence>
<dbReference type="SFLD" id="SFLDF00010">
    <property type="entry name" value="dipeptide_epimerase"/>
    <property type="match status" value="1"/>
</dbReference>
<dbReference type="Proteomes" id="UP000295433">
    <property type="component" value="Unassembled WGS sequence"/>
</dbReference>
<evidence type="ECO:0000256" key="5">
    <source>
        <dbReference type="PIRSR" id="PIRSR634603-1"/>
    </source>
</evidence>
<protein>
    <recommendedName>
        <fullName evidence="7">Dipeptide epimerase</fullName>
        <ecNumber evidence="7">5.1.1.-</ecNumber>
    </recommendedName>
</protein>
<dbReference type="Gene3D" id="3.30.390.10">
    <property type="entry name" value="Enolase-like, N-terminal domain"/>
    <property type="match status" value="1"/>
</dbReference>
<dbReference type="SFLD" id="SFLDG00180">
    <property type="entry name" value="muconate_cycloisomerase"/>
    <property type="match status" value="1"/>
</dbReference>
<reference evidence="9 10" key="1">
    <citation type="submission" date="2019-03" db="EMBL/GenBank/DDBJ databases">
        <title>Genomic Encyclopedia of Type Strains, Phase IV (KMG-IV): sequencing the most valuable type-strain genomes for metagenomic binning, comparative biology and taxonomic classification.</title>
        <authorList>
            <person name="Goeker M."/>
        </authorList>
    </citation>
    <scope>NUCLEOTIDE SEQUENCE [LARGE SCALE GENOMIC DNA]</scope>
    <source>
        <strain evidence="9 10">DSM 16730</strain>
    </source>
</reference>
<dbReference type="SMART" id="SM00922">
    <property type="entry name" value="MR_MLE"/>
    <property type="match status" value="1"/>
</dbReference>
<dbReference type="AlphaFoldDB" id="A0A4R3VKI5"/>
<comment type="caution">
    <text evidence="9">The sequence shown here is derived from an EMBL/GenBank/DDBJ whole genome shotgun (WGS) entry which is preliminary data.</text>
</comment>
<feature type="active site" description="Proton acceptor; specific for (S)-substrate epimerization" evidence="5">
    <location>
        <position position="253"/>
    </location>
</feature>
<evidence type="ECO:0000256" key="3">
    <source>
        <dbReference type="ARBA" id="ARBA00022842"/>
    </source>
</evidence>
<dbReference type="InterPro" id="IPR034603">
    <property type="entry name" value="Dipeptide_epimerase"/>
</dbReference>
<keyword evidence="4 7" id="KW-0413">Isomerase</keyword>
<dbReference type="EMBL" id="SMBY01000009">
    <property type="protein sequence ID" value="TCV04723.1"/>
    <property type="molecule type" value="Genomic_DNA"/>
</dbReference>
<evidence type="ECO:0000256" key="1">
    <source>
        <dbReference type="ARBA" id="ARBA00010339"/>
    </source>
</evidence>
<feature type="domain" description="Mandelate racemase/muconate lactonizing enzyme C-terminal" evidence="8">
    <location>
        <begin position="136"/>
        <end position="229"/>
    </location>
</feature>
<evidence type="ECO:0000256" key="2">
    <source>
        <dbReference type="ARBA" id="ARBA00022723"/>
    </source>
</evidence>
<proteinExistence type="inferred from homology"/>
<feature type="binding site" evidence="6">
    <location>
        <position position="208"/>
    </location>
    <ligand>
        <name>Mg(2+)</name>
        <dbReference type="ChEBI" id="CHEBI:18420"/>
    </ligand>
</feature>
<dbReference type="CDD" id="cd03319">
    <property type="entry name" value="L-Ala-DL-Glu_epimerase"/>
    <property type="match status" value="1"/>
</dbReference>
<name>A0A4R3VKI5_9GAMM</name>
<keyword evidence="2 6" id="KW-0479">Metal-binding</keyword>
<dbReference type="NCBIfam" id="NF011708">
    <property type="entry name" value="PRK15129.1"/>
    <property type="match status" value="1"/>
</dbReference>
<organism evidence="9 10">
    <name type="scientific">Samsonia erythrinae</name>
    <dbReference type="NCBI Taxonomy" id="160434"/>
    <lineage>
        <taxon>Bacteria</taxon>
        <taxon>Pseudomonadati</taxon>
        <taxon>Pseudomonadota</taxon>
        <taxon>Gammaproteobacteria</taxon>
        <taxon>Enterobacterales</taxon>
        <taxon>Pectobacteriaceae</taxon>
        <taxon>Samsonia</taxon>
    </lineage>
</organism>
<feature type="active site" description="Proton acceptor; specific for (R)-substrate epimerization" evidence="5">
    <location>
        <position position="157"/>
    </location>
</feature>
<dbReference type="GO" id="GO:0046872">
    <property type="term" value="F:metal ion binding"/>
    <property type="evidence" value="ECO:0007669"/>
    <property type="project" value="UniProtKB-KW"/>
</dbReference>
<dbReference type="PANTHER" id="PTHR48080:SF3">
    <property type="entry name" value="ENOLASE SUPERFAMILY MEMBER DDB_G0284701"/>
    <property type="match status" value="1"/>
</dbReference>
<feature type="binding site" evidence="6">
    <location>
        <position position="231"/>
    </location>
    <ligand>
        <name>Mg(2+)</name>
        <dbReference type="ChEBI" id="CHEBI:18420"/>
    </ligand>
</feature>
<keyword evidence="10" id="KW-1185">Reference proteome</keyword>
<dbReference type="InterPro" id="IPR013342">
    <property type="entry name" value="Mandelate_racemase_C"/>
</dbReference>
<dbReference type="InterPro" id="IPR029065">
    <property type="entry name" value="Enolase_C-like"/>
</dbReference>
<evidence type="ECO:0000313" key="9">
    <source>
        <dbReference type="EMBL" id="TCV04723.1"/>
    </source>
</evidence>
<accession>A0A4R3VKI5</accession>
<feature type="binding site" evidence="6">
    <location>
        <position position="182"/>
    </location>
    <ligand>
        <name>Mg(2+)</name>
        <dbReference type="ChEBI" id="CHEBI:18420"/>
    </ligand>
</feature>
<evidence type="ECO:0000256" key="6">
    <source>
        <dbReference type="PIRSR" id="PIRSR634603-3"/>
    </source>
</evidence>
<comment type="similarity">
    <text evidence="1">Belongs to the mandelate racemase/muconate lactonizing enzyme family. GalD subfamily.</text>
</comment>
<comment type="cofactor">
    <cofactor evidence="6 7">
        <name>Mg(2+)</name>
        <dbReference type="ChEBI" id="CHEBI:18420"/>
    </cofactor>
    <text evidence="6 7">Binds 1 Mg(2+) ion per subunit.</text>
</comment>
<dbReference type="InterPro" id="IPR029017">
    <property type="entry name" value="Enolase-like_N"/>
</dbReference>
<dbReference type="EC" id="5.1.1.-" evidence="7"/>
<dbReference type="PANTHER" id="PTHR48080">
    <property type="entry name" value="D-GALACTONATE DEHYDRATASE-RELATED"/>
    <property type="match status" value="1"/>
</dbReference>
<evidence type="ECO:0000313" key="10">
    <source>
        <dbReference type="Proteomes" id="UP000295433"/>
    </source>
</evidence>
<gene>
    <name evidence="9" type="ORF">EDC54_10912</name>
</gene>
<dbReference type="InterPro" id="IPR013341">
    <property type="entry name" value="Mandelate_racemase_N_dom"/>
</dbReference>
<dbReference type="SUPFAM" id="SSF54826">
    <property type="entry name" value="Enolase N-terminal domain-like"/>
    <property type="match status" value="1"/>
</dbReference>
<evidence type="ECO:0000256" key="4">
    <source>
        <dbReference type="ARBA" id="ARBA00023235"/>
    </source>
</evidence>
<evidence type="ECO:0000256" key="7">
    <source>
        <dbReference type="RuleBase" id="RU366006"/>
    </source>
</evidence>
<dbReference type="Gene3D" id="3.20.20.120">
    <property type="entry name" value="Enolase-like C-terminal domain"/>
    <property type="match status" value="1"/>
</dbReference>